<evidence type="ECO:0000313" key="2">
    <source>
        <dbReference type="EMBL" id="KAJ8392466.1"/>
    </source>
</evidence>
<feature type="compositionally biased region" description="Polar residues" evidence="1">
    <location>
        <begin position="15"/>
        <end position="28"/>
    </location>
</feature>
<evidence type="ECO:0000313" key="3">
    <source>
        <dbReference type="Proteomes" id="UP001221898"/>
    </source>
</evidence>
<organism evidence="2 3">
    <name type="scientific">Aldrovandia affinis</name>
    <dbReference type="NCBI Taxonomy" id="143900"/>
    <lineage>
        <taxon>Eukaryota</taxon>
        <taxon>Metazoa</taxon>
        <taxon>Chordata</taxon>
        <taxon>Craniata</taxon>
        <taxon>Vertebrata</taxon>
        <taxon>Euteleostomi</taxon>
        <taxon>Actinopterygii</taxon>
        <taxon>Neopterygii</taxon>
        <taxon>Teleostei</taxon>
        <taxon>Notacanthiformes</taxon>
        <taxon>Halosauridae</taxon>
        <taxon>Aldrovandia</taxon>
    </lineage>
</organism>
<dbReference type="Proteomes" id="UP001221898">
    <property type="component" value="Unassembled WGS sequence"/>
</dbReference>
<gene>
    <name evidence="2" type="ORF">AAFF_G00075910</name>
</gene>
<reference evidence="2" key="1">
    <citation type="journal article" date="2023" name="Science">
        <title>Genome structures resolve the early diversification of teleost fishes.</title>
        <authorList>
            <person name="Parey E."/>
            <person name="Louis A."/>
            <person name="Montfort J."/>
            <person name="Bouchez O."/>
            <person name="Roques C."/>
            <person name="Iampietro C."/>
            <person name="Lluch J."/>
            <person name="Castinel A."/>
            <person name="Donnadieu C."/>
            <person name="Desvignes T."/>
            <person name="Floi Bucao C."/>
            <person name="Jouanno E."/>
            <person name="Wen M."/>
            <person name="Mejri S."/>
            <person name="Dirks R."/>
            <person name="Jansen H."/>
            <person name="Henkel C."/>
            <person name="Chen W.J."/>
            <person name="Zahm M."/>
            <person name="Cabau C."/>
            <person name="Klopp C."/>
            <person name="Thompson A.W."/>
            <person name="Robinson-Rechavi M."/>
            <person name="Braasch I."/>
            <person name="Lecointre G."/>
            <person name="Bobe J."/>
            <person name="Postlethwait J.H."/>
            <person name="Berthelot C."/>
            <person name="Roest Crollius H."/>
            <person name="Guiguen Y."/>
        </authorList>
    </citation>
    <scope>NUCLEOTIDE SEQUENCE</scope>
    <source>
        <strain evidence="2">NC1722</strain>
    </source>
</reference>
<evidence type="ECO:0000256" key="1">
    <source>
        <dbReference type="SAM" id="MobiDB-lite"/>
    </source>
</evidence>
<proteinExistence type="predicted"/>
<accession>A0AAD7S0P3</accession>
<comment type="caution">
    <text evidence="2">The sequence shown here is derived from an EMBL/GenBank/DDBJ whole genome shotgun (WGS) entry which is preliminary data.</text>
</comment>
<sequence length="120" mass="13177">MKSGEASCGLHHTRSGSASRSDGLTTTPHGRPQRGPLTDKHSIFVLASLGSVQSPELEDLVDTRLTRLRQLMNFSKPQPPTEENLPSSHRTHAAGLRGRRELLFGHLRNTHTPVWPSGNL</sequence>
<dbReference type="AlphaFoldDB" id="A0AAD7S0P3"/>
<keyword evidence="3" id="KW-1185">Reference proteome</keyword>
<dbReference type="EMBL" id="JAINUG010000146">
    <property type="protein sequence ID" value="KAJ8392466.1"/>
    <property type="molecule type" value="Genomic_DNA"/>
</dbReference>
<protein>
    <submittedName>
        <fullName evidence="2">Uncharacterized protein</fullName>
    </submittedName>
</protein>
<feature type="region of interest" description="Disordered" evidence="1">
    <location>
        <begin position="1"/>
        <end position="39"/>
    </location>
</feature>
<name>A0AAD7S0P3_9TELE</name>